<name>A0ACB9BGX4_CICIN</name>
<sequence>MGVDVKRLIGRRASDEIVQKDMKLWPFKVVAGTREITTGRNNTIKITDHGSLSKVEIEKMIEDAERYKLEDEEHVKKALSYRDLDEFLYKLRVNINDYKVRLRLIKMGVSVKDLEDLEHKIEEAIEWLDENPDAETSEIEDKKAELHNICSQPKFRRGGKFLLLAFQ</sequence>
<evidence type="ECO:0000313" key="1">
    <source>
        <dbReference type="EMBL" id="KAI3721747.1"/>
    </source>
</evidence>
<protein>
    <submittedName>
        <fullName evidence="1">Uncharacterized protein</fullName>
    </submittedName>
</protein>
<dbReference type="EMBL" id="CM042014">
    <property type="protein sequence ID" value="KAI3721747.1"/>
    <property type="molecule type" value="Genomic_DNA"/>
</dbReference>
<organism evidence="1 2">
    <name type="scientific">Cichorium intybus</name>
    <name type="common">Chicory</name>
    <dbReference type="NCBI Taxonomy" id="13427"/>
    <lineage>
        <taxon>Eukaryota</taxon>
        <taxon>Viridiplantae</taxon>
        <taxon>Streptophyta</taxon>
        <taxon>Embryophyta</taxon>
        <taxon>Tracheophyta</taxon>
        <taxon>Spermatophyta</taxon>
        <taxon>Magnoliopsida</taxon>
        <taxon>eudicotyledons</taxon>
        <taxon>Gunneridae</taxon>
        <taxon>Pentapetalae</taxon>
        <taxon>asterids</taxon>
        <taxon>campanulids</taxon>
        <taxon>Asterales</taxon>
        <taxon>Asteraceae</taxon>
        <taxon>Cichorioideae</taxon>
        <taxon>Cichorieae</taxon>
        <taxon>Cichoriinae</taxon>
        <taxon>Cichorium</taxon>
    </lineage>
</organism>
<keyword evidence="2" id="KW-1185">Reference proteome</keyword>
<reference evidence="1 2" key="2">
    <citation type="journal article" date="2022" name="Mol. Ecol. Resour.">
        <title>The genomes of chicory, endive, great burdock and yacon provide insights into Asteraceae paleo-polyploidization history and plant inulin production.</title>
        <authorList>
            <person name="Fan W."/>
            <person name="Wang S."/>
            <person name="Wang H."/>
            <person name="Wang A."/>
            <person name="Jiang F."/>
            <person name="Liu H."/>
            <person name="Zhao H."/>
            <person name="Xu D."/>
            <person name="Zhang Y."/>
        </authorList>
    </citation>
    <scope>NUCLEOTIDE SEQUENCE [LARGE SCALE GENOMIC DNA]</scope>
    <source>
        <strain evidence="2">cv. Punajuju</strain>
        <tissue evidence="1">Leaves</tissue>
    </source>
</reference>
<reference evidence="2" key="1">
    <citation type="journal article" date="2022" name="Mol. Ecol. Resour.">
        <title>The genomes of chicory, endive, great burdock and yacon provide insights into Asteraceae palaeo-polyploidization history and plant inulin production.</title>
        <authorList>
            <person name="Fan W."/>
            <person name="Wang S."/>
            <person name="Wang H."/>
            <person name="Wang A."/>
            <person name="Jiang F."/>
            <person name="Liu H."/>
            <person name="Zhao H."/>
            <person name="Xu D."/>
            <person name="Zhang Y."/>
        </authorList>
    </citation>
    <scope>NUCLEOTIDE SEQUENCE [LARGE SCALE GENOMIC DNA]</scope>
    <source>
        <strain evidence="2">cv. Punajuju</strain>
    </source>
</reference>
<dbReference type="Proteomes" id="UP001055811">
    <property type="component" value="Linkage Group LG06"/>
</dbReference>
<gene>
    <name evidence="1" type="ORF">L2E82_32765</name>
</gene>
<evidence type="ECO:0000313" key="2">
    <source>
        <dbReference type="Proteomes" id="UP001055811"/>
    </source>
</evidence>
<proteinExistence type="predicted"/>
<comment type="caution">
    <text evidence="1">The sequence shown here is derived from an EMBL/GenBank/DDBJ whole genome shotgun (WGS) entry which is preliminary data.</text>
</comment>
<accession>A0ACB9BGX4</accession>